<reference evidence="2" key="1">
    <citation type="journal article" date="2020" name="Cell">
        <title>Large-Scale Comparative Analyses of Tick Genomes Elucidate Their Genetic Diversity and Vector Capacities.</title>
        <authorList>
            <consortium name="Tick Genome and Microbiome Consortium (TIGMIC)"/>
            <person name="Jia N."/>
            <person name="Wang J."/>
            <person name="Shi W."/>
            <person name="Du L."/>
            <person name="Sun Y."/>
            <person name="Zhan W."/>
            <person name="Jiang J.F."/>
            <person name="Wang Q."/>
            <person name="Zhang B."/>
            <person name="Ji P."/>
            <person name="Bell-Sakyi L."/>
            <person name="Cui X.M."/>
            <person name="Yuan T.T."/>
            <person name="Jiang B.G."/>
            <person name="Yang W.F."/>
            <person name="Lam T.T."/>
            <person name="Chang Q.C."/>
            <person name="Ding S.J."/>
            <person name="Wang X.J."/>
            <person name="Zhu J.G."/>
            <person name="Ruan X.D."/>
            <person name="Zhao L."/>
            <person name="Wei J.T."/>
            <person name="Ye R.Z."/>
            <person name="Que T.C."/>
            <person name="Du C.H."/>
            <person name="Zhou Y.H."/>
            <person name="Cheng J.X."/>
            <person name="Dai P.F."/>
            <person name="Guo W.B."/>
            <person name="Han X.H."/>
            <person name="Huang E.J."/>
            <person name="Li L.F."/>
            <person name="Wei W."/>
            <person name="Gao Y.C."/>
            <person name="Liu J.Z."/>
            <person name="Shao H.Z."/>
            <person name="Wang X."/>
            <person name="Wang C.C."/>
            <person name="Yang T.C."/>
            <person name="Huo Q.B."/>
            <person name="Li W."/>
            <person name="Chen H.Y."/>
            <person name="Chen S.E."/>
            <person name="Zhou L.G."/>
            <person name="Ni X.B."/>
            <person name="Tian J.H."/>
            <person name="Sheng Y."/>
            <person name="Liu T."/>
            <person name="Pan Y.S."/>
            <person name="Xia L.Y."/>
            <person name="Li J."/>
            <person name="Zhao F."/>
            <person name="Cao W.C."/>
        </authorList>
    </citation>
    <scope>NUCLEOTIDE SEQUENCE</scope>
    <source>
        <strain evidence="2">Rmic-2018</strain>
    </source>
</reference>
<evidence type="ECO:0000313" key="3">
    <source>
        <dbReference type="Proteomes" id="UP000821866"/>
    </source>
</evidence>
<name>A0A9J6DC88_RHIMP</name>
<reference evidence="2" key="2">
    <citation type="submission" date="2021-09" db="EMBL/GenBank/DDBJ databases">
        <authorList>
            <person name="Jia N."/>
            <person name="Wang J."/>
            <person name="Shi W."/>
            <person name="Du L."/>
            <person name="Sun Y."/>
            <person name="Zhan W."/>
            <person name="Jiang J."/>
            <person name="Wang Q."/>
            <person name="Zhang B."/>
            <person name="Ji P."/>
            <person name="Sakyi L.B."/>
            <person name="Cui X."/>
            <person name="Yuan T."/>
            <person name="Jiang B."/>
            <person name="Yang W."/>
            <person name="Lam T.T.-Y."/>
            <person name="Chang Q."/>
            <person name="Ding S."/>
            <person name="Wang X."/>
            <person name="Zhu J."/>
            <person name="Ruan X."/>
            <person name="Zhao L."/>
            <person name="Wei J."/>
            <person name="Que T."/>
            <person name="Du C."/>
            <person name="Cheng J."/>
            <person name="Dai P."/>
            <person name="Han X."/>
            <person name="Huang E."/>
            <person name="Gao Y."/>
            <person name="Liu J."/>
            <person name="Shao H."/>
            <person name="Ye R."/>
            <person name="Li L."/>
            <person name="Wei W."/>
            <person name="Wang X."/>
            <person name="Wang C."/>
            <person name="Huo Q."/>
            <person name="Li W."/>
            <person name="Guo W."/>
            <person name="Chen H."/>
            <person name="Chen S."/>
            <person name="Zhou L."/>
            <person name="Zhou L."/>
            <person name="Ni X."/>
            <person name="Tian J."/>
            <person name="Zhou Y."/>
            <person name="Sheng Y."/>
            <person name="Liu T."/>
            <person name="Pan Y."/>
            <person name="Xia L."/>
            <person name="Li J."/>
            <person name="Zhao F."/>
            <person name="Cao W."/>
        </authorList>
    </citation>
    <scope>NUCLEOTIDE SEQUENCE</scope>
    <source>
        <strain evidence="2">Rmic-2018</strain>
        <tissue evidence="2">Larvae</tissue>
    </source>
</reference>
<gene>
    <name evidence="2" type="ORF">HPB51_019411</name>
</gene>
<comment type="caution">
    <text evidence="2">The sequence shown here is derived from an EMBL/GenBank/DDBJ whole genome shotgun (WGS) entry which is preliminary data.</text>
</comment>
<accession>A0A9J6DC88</accession>
<sequence length="122" mass="13275">MVEGYEICHKEVNHPGWTTALGSNKKVRVDTPVSGGSTSHVGSKGGRRTATSQGAMKHLAAASRLPWLPRDHIRLIVRPRDGLDVKEVSQIRLAQAIAMAAARESNAQLFERCKKESCTCVV</sequence>
<dbReference type="AlphaFoldDB" id="A0A9J6DC88"/>
<dbReference type="EMBL" id="JABSTU010000010">
    <property type="protein sequence ID" value="KAH8019438.1"/>
    <property type="molecule type" value="Genomic_DNA"/>
</dbReference>
<organism evidence="2 3">
    <name type="scientific">Rhipicephalus microplus</name>
    <name type="common">Cattle tick</name>
    <name type="synonym">Boophilus microplus</name>
    <dbReference type="NCBI Taxonomy" id="6941"/>
    <lineage>
        <taxon>Eukaryota</taxon>
        <taxon>Metazoa</taxon>
        <taxon>Ecdysozoa</taxon>
        <taxon>Arthropoda</taxon>
        <taxon>Chelicerata</taxon>
        <taxon>Arachnida</taxon>
        <taxon>Acari</taxon>
        <taxon>Parasitiformes</taxon>
        <taxon>Ixodida</taxon>
        <taxon>Ixodoidea</taxon>
        <taxon>Ixodidae</taxon>
        <taxon>Rhipicephalinae</taxon>
        <taxon>Rhipicephalus</taxon>
        <taxon>Boophilus</taxon>
    </lineage>
</organism>
<evidence type="ECO:0000256" key="1">
    <source>
        <dbReference type="SAM" id="MobiDB-lite"/>
    </source>
</evidence>
<feature type="region of interest" description="Disordered" evidence="1">
    <location>
        <begin position="28"/>
        <end position="56"/>
    </location>
</feature>
<evidence type="ECO:0000313" key="2">
    <source>
        <dbReference type="EMBL" id="KAH8019438.1"/>
    </source>
</evidence>
<keyword evidence="3" id="KW-1185">Reference proteome</keyword>
<dbReference type="Proteomes" id="UP000821866">
    <property type="component" value="Chromosome 8"/>
</dbReference>
<proteinExistence type="predicted"/>
<protein>
    <submittedName>
        <fullName evidence="2">Uncharacterized protein</fullName>
    </submittedName>
</protein>